<evidence type="ECO:0000256" key="2">
    <source>
        <dbReference type="ARBA" id="ARBA00023015"/>
    </source>
</evidence>
<keyword evidence="1 5" id="KW-0597">Phosphoprotein</keyword>
<keyword evidence="2" id="KW-0805">Transcription regulation</keyword>
<gene>
    <name evidence="7" type="ORF">H7C19_09845</name>
</gene>
<evidence type="ECO:0000256" key="5">
    <source>
        <dbReference type="PROSITE-ProRule" id="PRU00169"/>
    </source>
</evidence>
<keyword evidence="4" id="KW-0804">Transcription</keyword>
<dbReference type="Proteomes" id="UP000547209">
    <property type="component" value="Unassembled WGS sequence"/>
</dbReference>
<dbReference type="InterPro" id="IPR039420">
    <property type="entry name" value="WalR-like"/>
</dbReference>
<dbReference type="GO" id="GO:0005829">
    <property type="term" value="C:cytosol"/>
    <property type="evidence" value="ECO:0007669"/>
    <property type="project" value="TreeGrafter"/>
</dbReference>
<evidence type="ECO:0000256" key="4">
    <source>
        <dbReference type="ARBA" id="ARBA00023163"/>
    </source>
</evidence>
<protein>
    <submittedName>
        <fullName evidence="7">Response regulator</fullName>
    </submittedName>
</protein>
<dbReference type="PANTHER" id="PTHR48111">
    <property type="entry name" value="REGULATOR OF RPOS"/>
    <property type="match status" value="1"/>
</dbReference>
<dbReference type="InterPro" id="IPR001789">
    <property type="entry name" value="Sig_transdc_resp-reg_receiver"/>
</dbReference>
<feature type="modified residue" description="4-aspartylphosphate" evidence="5">
    <location>
        <position position="54"/>
    </location>
</feature>
<name>A0A7X0VEG3_9BACL</name>
<keyword evidence="3" id="KW-0238">DNA-binding</keyword>
<dbReference type="Pfam" id="PF00072">
    <property type="entry name" value="Response_reg"/>
    <property type="match status" value="1"/>
</dbReference>
<dbReference type="GO" id="GO:0006355">
    <property type="term" value="P:regulation of DNA-templated transcription"/>
    <property type="evidence" value="ECO:0007669"/>
    <property type="project" value="TreeGrafter"/>
</dbReference>
<proteinExistence type="predicted"/>
<accession>A0A7X0VEG3</accession>
<dbReference type="GO" id="GO:0000976">
    <property type="term" value="F:transcription cis-regulatory region binding"/>
    <property type="evidence" value="ECO:0007669"/>
    <property type="project" value="TreeGrafter"/>
</dbReference>
<dbReference type="SMART" id="SM00448">
    <property type="entry name" value="REC"/>
    <property type="match status" value="1"/>
</dbReference>
<evidence type="ECO:0000256" key="1">
    <source>
        <dbReference type="ARBA" id="ARBA00022553"/>
    </source>
</evidence>
<dbReference type="EMBL" id="JACJVP010000014">
    <property type="protein sequence ID" value="MBB6670990.1"/>
    <property type="molecule type" value="Genomic_DNA"/>
</dbReference>
<dbReference type="GO" id="GO:0000156">
    <property type="term" value="F:phosphorelay response regulator activity"/>
    <property type="evidence" value="ECO:0007669"/>
    <property type="project" value="TreeGrafter"/>
</dbReference>
<reference evidence="7 8" key="1">
    <citation type="submission" date="2020-08" db="EMBL/GenBank/DDBJ databases">
        <title>Cohnella phylogeny.</title>
        <authorList>
            <person name="Dunlap C."/>
        </authorList>
    </citation>
    <scope>NUCLEOTIDE SEQUENCE [LARGE SCALE GENOMIC DNA]</scope>
    <source>
        <strain evidence="7 8">DSM 28246</strain>
    </source>
</reference>
<comment type="caution">
    <text evidence="7">The sequence shown here is derived from an EMBL/GenBank/DDBJ whole genome shotgun (WGS) entry which is preliminary data.</text>
</comment>
<feature type="domain" description="Response regulatory" evidence="6">
    <location>
        <begin position="3"/>
        <end position="108"/>
    </location>
</feature>
<dbReference type="PROSITE" id="PS50110">
    <property type="entry name" value="RESPONSE_REGULATORY"/>
    <property type="match status" value="1"/>
</dbReference>
<dbReference type="InterPro" id="IPR011006">
    <property type="entry name" value="CheY-like_superfamily"/>
</dbReference>
<evidence type="ECO:0000313" key="7">
    <source>
        <dbReference type="EMBL" id="MBB6670990.1"/>
    </source>
</evidence>
<dbReference type="AlphaFoldDB" id="A0A7X0VEG3"/>
<dbReference type="SUPFAM" id="SSF52172">
    <property type="entry name" value="CheY-like"/>
    <property type="match status" value="1"/>
</dbReference>
<dbReference type="RefSeq" id="WP_185142480.1">
    <property type="nucleotide sequence ID" value="NZ_JACJVP010000014.1"/>
</dbReference>
<evidence type="ECO:0000256" key="3">
    <source>
        <dbReference type="ARBA" id="ARBA00023125"/>
    </source>
</evidence>
<keyword evidence="8" id="KW-1185">Reference proteome</keyword>
<evidence type="ECO:0000259" key="6">
    <source>
        <dbReference type="PROSITE" id="PS50110"/>
    </source>
</evidence>
<sequence>MLRVLLVDDEEPVLDLMERLLGNNGYVEVVGKFIRSEDAIEQVRKEPVDVVFLDIQMPEMNGIEAAAYFMEAAPEIDIVFVTAYSEYAIDAFEVSAMDYVLKPLLRIG</sequence>
<dbReference type="PANTHER" id="PTHR48111:SF69">
    <property type="entry name" value="RESPONSE REGULATOR RECEIVER"/>
    <property type="match status" value="1"/>
</dbReference>
<dbReference type="GO" id="GO:0032993">
    <property type="term" value="C:protein-DNA complex"/>
    <property type="evidence" value="ECO:0007669"/>
    <property type="project" value="TreeGrafter"/>
</dbReference>
<organism evidence="7 8">
    <name type="scientific">Cohnella nanjingensis</name>
    <dbReference type="NCBI Taxonomy" id="1387779"/>
    <lineage>
        <taxon>Bacteria</taxon>
        <taxon>Bacillati</taxon>
        <taxon>Bacillota</taxon>
        <taxon>Bacilli</taxon>
        <taxon>Bacillales</taxon>
        <taxon>Paenibacillaceae</taxon>
        <taxon>Cohnella</taxon>
    </lineage>
</organism>
<evidence type="ECO:0000313" key="8">
    <source>
        <dbReference type="Proteomes" id="UP000547209"/>
    </source>
</evidence>
<dbReference type="Gene3D" id="3.40.50.2300">
    <property type="match status" value="1"/>
</dbReference>